<comment type="subcellular location">
    <subcellularLocation>
        <location evidence="1">Mitochondrion</location>
    </subcellularLocation>
</comment>
<evidence type="ECO:0000256" key="5">
    <source>
        <dbReference type="ARBA" id="ARBA00022679"/>
    </source>
</evidence>
<keyword evidence="13" id="KW-1185">Reference proteome</keyword>
<keyword evidence="4 12" id="KW-0489">Methyltransferase</keyword>
<evidence type="ECO:0000259" key="11">
    <source>
        <dbReference type="SMART" id="SM00967"/>
    </source>
</evidence>
<evidence type="ECO:0000256" key="6">
    <source>
        <dbReference type="ARBA" id="ARBA00022691"/>
    </source>
</evidence>
<dbReference type="InterPro" id="IPR029064">
    <property type="entry name" value="Ribosomal_eL30-like_sf"/>
</dbReference>
<evidence type="ECO:0000256" key="7">
    <source>
        <dbReference type="ARBA" id="ARBA00022946"/>
    </source>
</evidence>
<dbReference type="GO" id="GO:0005739">
    <property type="term" value="C:mitochondrion"/>
    <property type="evidence" value="ECO:0007669"/>
    <property type="project" value="UniProtKB-SubCell"/>
</dbReference>
<evidence type="ECO:0000313" key="13">
    <source>
        <dbReference type="Proteomes" id="UP000324632"/>
    </source>
</evidence>
<accession>A0A5A9P6V3</accession>
<evidence type="ECO:0000256" key="9">
    <source>
        <dbReference type="ARBA" id="ARBA00034881"/>
    </source>
</evidence>
<dbReference type="InterPro" id="IPR001537">
    <property type="entry name" value="SpoU_MeTrfase"/>
</dbReference>
<sequence>MQMCKRVYQVSKQVRNRHCLIGINELYLTSVSAYHCTSPLLMSRDNERLPKNPLNSNKTTKSYVSRYKPTFRDDTSIPKITKTQSRQSQVAPEEKTSVTERKVSSELQKLRFDDFTESETEKIFGIHKDTAENKDEQLEIVFGVAPCLLALMQDRRRPSRLFVKDDKGPQRDAILRVCQEGIKRGVQIQRVNKKTLDKLCGGKVHQGLCLLGSSLGFITEERPITSHQNHEKNEEMLWLVLDRIQDPMNLGAILRSAYFLGVDRVVSSIHNSCPLTPTVSKASAGVMEVMKVFGYSNLKDMIKVKAEQGWQVLGTVGLEEGKSEAPVVPCSHFKMSRPTLLLMGGEGEGLSSELRQLCDVLLTISPRRDLQPGVESLNVSVATAATELSLEKDLSSLSGNMAVLHGKGRT</sequence>
<evidence type="ECO:0000256" key="10">
    <source>
        <dbReference type="SAM" id="MobiDB-lite"/>
    </source>
</evidence>
<feature type="compositionally biased region" description="Polar residues" evidence="10">
    <location>
        <begin position="53"/>
        <end position="63"/>
    </location>
</feature>
<feature type="compositionally biased region" description="Polar residues" evidence="10">
    <location>
        <begin position="81"/>
        <end position="90"/>
    </location>
</feature>
<dbReference type="InterPro" id="IPR029028">
    <property type="entry name" value="Alpha/beta_knot_MTases"/>
</dbReference>
<dbReference type="PANTHER" id="PTHR46103">
    <property type="entry name" value="RRNA METHYLTRANSFERASE 1, MITOCHONDRIAL"/>
    <property type="match status" value="1"/>
</dbReference>
<dbReference type="InterPro" id="IPR029026">
    <property type="entry name" value="tRNA_m1G_MTases_N"/>
</dbReference>
<evidence type="ECO:0000256" key="8">
    <source>
        <dbReference type="ARBA" id="ARBA00023128"/>
    </source>
</evidence>
<dbReference type="GO" id="GO:0016435">
    <property type="term" value="F:rRNA (guanine) methyltransferase activity"/>
    <property type="evidence" value="ECO:0007669"/>
    <property type="project" value="TreeGrafter"/>
</dbReference>
<dbReference type="SUPFAM" id="SSF55315">
    <property type="entry name" value="L30e-like"/>
    <property type="match status" value="1"/>
</dbReference>
<dbReference type="InterPro" id="IPR013123">
    <property type="entry name" value="SpoU_subst-bd"/>
</dbReference>
<dbReference type="InterPro" id="IPR047182">
    <property type="entry name" value="MRM1"/>
</dbReference>
<keyword evidence="6" id="KW-0949">S-adenosyl-L-methionine</keyword>
<dbReference type="GO" id="GO:0003723">
    <property type="term" value="F:RNA binding"/>
    <property type="evidence" value="ECO:0007669"/>
    <property type="project" value="InterPro"/>
</dbReference>
<dbReference type="FunFam" id="3.40.1280.10:FF:000054">
    <property type="entry name" value="rRNA methylase, putative"/>
    <property type="match status" value="1"/>
</dbReference>
<comment type="caution">
    <text evidence="12">The sequence shown here is derived from an EMBL/GenBank/DDBJ whole genome shotgun (WGS) entry which is preliminary data.</text>
</comment>
<evidence type="ECO:0000256" key="4">
    <source>
        <dbReference type="ARBA" id="ARBA00022603"/>
    </source>
</evidence>
<dbReference type="PANTHER" id="PTHR46103:SF1">
    <property type="entry name" value="RRNA METHYLTRANSFERASE 1, MITOCHONDRIAL"/>
    <property type="match status" value="1"/>
</dbReference>
<protein>
    <recommendedName>
        <fullName evidence="9">rRNA methyltransferase 1, mitochondrial</fullName>
    </recommendedName>
</protein>
<dbReference type="Pfam" id="PF00588">
    <property type="entry name" value="SpoU_methylase"/>
    <property type="match status" value="1"/>
</dbReference>
<dbReference type="Proteomes" id="UP000324632">
    <property type="component" value="Chromosome 9"/>
</dbReference>
<comment type="similarity">
    <text evidence="2">Belongs to the class IV-like SAM-binding methyltransferase superfamily. RNA methyltransferase TrmH family.</text>
</comment>
<dbReference type="Pfam" id="PF08032">
    <property type="entry name" value="SpoU_sub_bind"/>
    <property type="match status" value="1"/>
</dbReference>
<proteinExistence type="inferred from homology"/>
<organism evidence="12 13">
    <name type="scientific">Triplophysa tibetana</name>
    <dbReference type="NCBI Taxonomy" id="1572043"/>
    <lineage>
        <taxon>Eukaryota</taxon>
        <taxon>Metazoa</taxon>
        <taxon>Chordata</taxon>
        <taxon>Craniata</taxon>
        <taxon>Vertebrata</taxon>
        <taxon>Euteleostomi</taxon>
        <taxon>Actinopterygii</taxon>
        <taxon>Neopterygii</taxon>
        <taxon>Teleostei</taxon>
        <taxon>Ostariophysi</taxon>
        <taxon>Cypriniformes</taxon>
        <taxon>Nemacheilidae</taxon>
        <taxon>Triplophysa</taxon>
    </lineage>
</organism>
<dbReference type="CDD" id="cd18105">
    <property type="entry name" value="SpoU-like_MRM1"/>
    <property type="match status" value="1"/>
</dbReference>
<keyword evidence="5 12" id="KW-0808">Transferase</keyword>
<dbReference type="AlphaFoldDB" id="A0A5A9P6V3"/>
<feature type="domain" description="RNA 2-O ribose methyltransferase substrate binding" evidence="11">
    <location>
        <begin position="140"/>
        <end position="218"/>
    </location>
</feature>
<feature type="compositionally biased region" description="Basic and acidic residues" evidence="10">
    <location>
        <begin position="92"/>
        <end position="102"/>
    </location>
</feature>
<dbReference type="InterPro" id="IPR047261">
    <property type="entry name" value="MRM1_MeTrfase_dom"/>
</dbReference>
<keyword evidence="3" id="KW-0698">rRNA processing</keyword>
<dbReference type="EMBL" id="SOYY01000009">
    <property type="protein sequence ID" value="KAA0716496.1"/>
    <property type="molecule type" value="Genomic_DNA"/>
</dbReference>
<keyword evidence="7" id="KW-0809">Transit peptide</keyword>
<dbReference type="SMART" id="SM00967">
    <property type="entry name" value="SpoU_sub_bind"/>
    <property type="match status" value="1"/>
</dbReference>
<evidence type="ECO:0000256" key="1">
    <source>
        <dbReference type="ARBA" id="ARBA00004173"/>
    </source>
</evidence>
<feature type="region of interest" description="Disordered" evidence="10">
    <location>
        <begin position="81"/>
        <end position="102"/>
    </location>
</feature>
<dbReference type="SUPFAM" id="SSF75217">
    <property type="entry name" value="alpha/beta knot"/>
    <property type="match status" value="1"/>
</dbReference>
<dbReference type="Gene3D" id="3.30.1330.30">
    <property type="match status" value="1"/>
</dbReference>
<reference evidence="12 13" key="1">
    <citation type="journal article" date="2019" name="Mol. Ecol. Resour.">
        <title>Chromosome-level genome assembly of Triplophysa tibetana, a fish adapted to the harsh high-altitude environment of the Tibetan Plateau.</title>
        <authorList>
            <person name="Yang X."/>
            <person name="Liu H."/>
            <person name="Ma Z."/>
            <person name="Zou Y."/>
            <person name="Zou M."/>
            <person name="Mao Y."/>
            <person name="Li X."/>
            <person name="Wang H."/>
            <person name="Chen T."/>
            <person name="Wang W."/>
            <person name="Yang R."/>
        </authorList>
    </citation>
    <scope>NUCLEOTIDE SEQUENCE [LARGE SCALE GENOMIC DNA]</scope>
    <source>
        <strain evidence="12">TTIB1903HZAU</strain>
        <tissue evidence="12">Muscle</tissue>
    </source>
</reference>
<feature type="region of interest" description="Disordered" evidence="10">
    <location>
        <begin position="44"/>
        <end position="63"/>
    </location>
</feature>
<keyword evidence="8" id="KW-0496">Mitochondrion</keyword>
<dbReference type="Gene3D" id="3.40.1280.10">
    <property type="match status" value="1"/>
</dbReference>
<name>A0A5A9P6V3_9TELE</name>
<evidence type="ECO:0000256" key="3">
    <source>
        <dbReference type="ARBA" id="ARBA00022552"/>
    </source>
</evidence>
<gene>
    <name evidence="12" type="ORF">E1301_Tti009443</name>
</gene>
<evidence type="ECO:0000256" key="2">
    <source>
        <dbReference type="ARBA" id="ARBA00007228"/>
    </source>
</evidence>
<evidence type="ECO:0000313" key="12">
    <source>
        <dbReference type="EMBL" id="KAA0716496.1"/>
    </source>
</evidence>